<gene>
    <name evidence="3" type="ORF">D9V32_07635</name>
</gene>
<proteinExistence type="predicted"/>
<dbReference type="SUPFAM" id="SSF53474">
    <property type="entry name" value="alpha/beta-Hydrolases"/>
    <property type="match status" value="1"/>
</dbReference>
<dbReference type="InterPro" id="IPR029058">
    <property type="entry name" value="AB_hydrolase_fold"/>
</dbReference>
<protein>
    <submittedName>
        <fullName evidence="3">Alpha/beta hydrolase</fullName>
    </submittedName>
</protein>
<evidence type="ECO:0000313" key="3">
    <source>
        <dbReference type="EMBL" id="RLP76019.1"/>
    </source>
</evidence>
<reference evidence="3 4" key="1">
    <citation type="submission" date="2018-10" db="EMBL/GenBank/DDBJ databases">
        <authorList>
            <person name="Li J."/>
        </authorList>
    </citation>
    <scope>NUCLEOTIDE SEQUENCE [LARGE SCALE GENOMIC DNA]</scope>
    <source>
        <strain evidence="3 4">IF 016277</strain>
    </source>
</reference>
<dbReference type="EMBL" id="RCUX01000005">
    <property type="protein sequence ID" value="RLP76019.1"/>
    <property type="molecule type" value="Genomic_DNA"/>
</dbReference>
<feature type="compositionally biased region" description="Low complexity" evidence="1">
    <location>
        <begin position="16"/>
        <end position="27"/>
    </location>
</feature>
<evidence type="ECO:0000313" key="4">
    <source>
        <dbReference type="Proteomes" id="UP000272503"/>
    </source>
</evidence>
<dbReference type="OrthoDB" id="3211023at2"/>
<dbReference type="PANTHER" id="PTHR43689">
    <property type="entry name" value="HYDROLASE"/>
    <property type="match status" value="1"/>
</dbReference>
<dbReference type="AlphaFoldDB" id="A0A3L7A6T0"/>
<dbReference type="InterPro" id="IPR000073">
    <property type="entry name" value="AB_hydrolase_1"/>
</dbReference>
<feature type="region of interest" description="Disordered" evidence="1">
    <location>
        <begin position="1"/>
        <end position="53"/>
    </location>
</feature>
<comment type="caution">
    <text evidence="3">The sequence shown here is derived from an EMBL/GenBank/DDBJ whole genome shotgun (WGS) entry which is preliminary data.</text>
</comment>
<dbReference type="Gene3D" id="3.40.50.1820">
    <property type="entry name" value="alpha/beta hydrolase"/>
    <property type="match status" value="1"/>
</dbReference>
<accession>A0A3L7A6T0</accession>
<dbReference type="GO" id="GO:0016787">
    <property type="term" value="F:hydrolase activity"/>
    <property type="evidence" value="ECO:0007669"/>
    <property type="project" value="UniProtKB-KW"/>
</dbReference>
<keyword evidence="4" id="KW-1185">Reference proteome</keyword>
<feature type="domain" description="AB hydrolase-1" evidence="2">
    <location>
        <begin position="96"/>
        <end position="328"/>
    </location>
</feature>
<dbReference type="Proteomes" id="UP000272503">
    <property type="component" value="Unassembled WGS sequence"/>
</dbReference>
<dbReference type="PANTHER" id="PTHR43689:SF8">
    <property type="entry name" value="ALPHA_BETA-HYDROLASES SUPERFAMILY PROTEIN"/>
    <property type="match status" value="1"/>
</dbReference>
<organism evidence="3 4">
    <name type="scientific">Mycetocola tolaasinivorans</name>
    <dbReference type="NCBI Taxonomy" id="76635"/>
    <lineage>
        <taxon>Bacteria</taxon>
        <taxon>Bacillati</taxon>
        <taxon>Actinomycetota</taxon>
        <taxon>Actinomycetes</taxon>
        <taxon>Micrococcales</taxon>
        <taxon>Microbacteriaceae</taxon>
        <taxon>Mycetocola</taxon>
    </lineage>
</organism>
<dbReference type="Pfam" id="PF12697">
    <property type="entry name" value="Abhydrolase_6"/>
    <property type="match status" value="1"/>
</dbReference>
<keyword evidence="3" id="KW-0378">Hydrolase</keyword>
<evidence type="ECO:0000259" key="2">
    <source>
        <dbReference type="Pfam" id="PF12697"/>
    </source>
</evidence>
<name>A0A3L7A6T0_9MICO</name>
<sequence length="338" mass="35828">MSTPSACWMPYPTRPAPARAASTTPARPGKPGRAPSHPREGARMSTLDSPAPVIGPGTAFGGLELDPRVTPLTINARVGTLTALHSAPAGQRRGTVLFVPGFTGSREDFRTFLPLLAERGWDAWAYSQRGQADSVGPKGVEQYTLDLFAADAVEVARIVAAETGEATVHLVGHSFGGCVARAAAILDPSAFASVTLLCSGPHGWPGRHQDTEFAVQEGGSIGLWYRDNPHTLGMPDEDMDPEMAFLRHRAAATSSDNLISGARILRNDPDTTPELAATGLPVLVAHGEHDDKWPIPMQRDSAERLGADYVVIPEGAHSPQFEAPEATAVALDAFWAAH</sequence>
<evidence type="ECO:0000256" key="1">
    <source>
        <dbReference type="SAM" id="MobiDB-lite"/>
    </source>
</evidence>